<comment type="caution">
    <text evidence="1">The sequence shown here is derived from an EMBL/GenBank/DDBJ whole genome shotgun (WGS) entry which is preliminary data.</text>
</comment>
<dbReference type="Proteomes" id="UP000789920">
    <property type="component" value="Unassembled WGS sequence"/>
</dbReference>
<sequence>MAIILKGIRQSDDYKINPNDTVLEETKTLTSRDIEKGICEKCGITNHQEKEEENVNITKRAERRRLARLRQNDQSAVETQNKVEPLEKVETGLGQIKVETPEQVETKEGLGQVETLNNHIGVETIAKVETVSELIEKVETIEIKKEAEVAFKNQEKKSTEKSESELNNTKTSHELQETKLCFHCPGLKNSIAEKQTEIKDLKRIVQKQNKELAIKYQQEKQLANKTENNKPCQLNHYSLSELFRQAIVQKINEQTQELAKYKQLIANIEGLIRINNQRGRIDLLAEKYKPNEQELLELAKRTRGISPNDPTKWQVVLTESGQAERDRMAEDNPQQKIENLLEDLEKEGLRLIMPTDGEYKAIIIKRSDFNDRFFKSNREALNDFEKACDNFMNSSRGKELEQAISNYWAKYEVETKTW</sequence>
<reference evidence="1" key="1">
    <citation type="submission" date="2021-06" db="EMBL/GenBank/DDBJ databases">
        <authorList>
            <person name="Kallberg Y."/>
            <person name="Tangrot J."/>
            <person name="Rosling A."/>
        </authorList>
    </citation>
    <scope>NUCLEOTIDE SEQUENCE</scope>
    <source>
        <strain evidence="1">MA461A</strain>
    </source>
</reference>
<protein>
    <submittedName>
        <fullName evidence="1">2922_t:CDS:1</fullName>
    </submittedName>
</protein>
<gene>
    <name evidence="1" type="ORF">RPERSI_LOCUS2439</name>
</gene>
<keyword evidence="2" id="KW-1185">Reference proteome</keyword>
<name>A0ACA9LB11_9GLOM</name>
<proteinExistence type="predicted"/>
<evidence type="ECO:0000313" key="2">
    <source>
        <dbReference type="Proteomes" id="UP000789920"/>
    </source>
</evidence>
<dbReference type="EMBL" id="CAJVQC010002657">
    <property type="protein sequence ID" value="CAG8515148.1"/>
    <property type="molecule type" value="Genomic_DNA"/>
</dbReference>
<accession>A0ACA9LB11</accession>
<evidence type="ECO:0000313" key="1">
    <source>
        <dbReference type="EMBL" id="CAG8515148.1"/>
    </source>
</evidence>
<organism evidence="1 2">
    <name type="scientific">Racocetra persica</name>
    <dbReference type="NCBI Taxonomy" id="160502"/>
    <lineage>
        <taxon>Eukaryota</taxon>
        <taxon>Fungi</taxon>
        <taxon>Fungi incertae sedis</taxon>
        <taxon>Mucoromycota</taxon>
        <taxon>Glomeromycotina</taxon>
        <taxon>Glomeromycetes</taxon>
        <taxon>Diversisporales</taxon>
        <taxon>Gigasporaceae</taxon>
        <taxon>Racocetra</taxon>
    </lineage>
</organism>